<feature type="chain" id="PRO_5046184708" description="Cell envelope-related transcriptional attenuator domain-containing protein" evidence="4">
    <location>
        <begin position="21"/>
        <end position="479"/>
    </location>
</feature>
<gene>
    <name evidence="6" type="ORF">GCM10022223_02340</name>
</gene>
<feature type="region of interest" description="Disordered" evidence="2">
    <location>
        <begin position="428"/>
        <end position="472"/>
    </location>
</feature>
<dbReference type="Pfam" id="PF03816">
    <property type="entry name" value="LytR_cpsA_psr"/>
    <property type="match status" value="1"/>
</dbReference>
<feature type="signal peptide" evidence="4">
    <location>
        <begin position="1"/>
        <end position="20"/>
    </location>
</feature>
<evidence type="ECO:0000256" key="4">
    <source>
        <dbReference type="SAM" id="SignalP"/>
    </source>
</evidence>
<keyword evidence="7" id="KW-1185">Reference proteome</keyword>
<dbReference type="Gene3D" id="3.40.630.190">
    <property type="entry name" value="LCP protein"/>
    <property type="match status" value="1"/>
</dbReference>
<evidence type="ECO:0000313" key="7">
    <source>
        <dbReference type="Proteomes" id="UP001501074"/>
    </source>
</evidence>
<comment type="caution">
    <text evidence="6">The sequence shown here is derived from an EMBL/GenBank/DDBJ whole genome shotgun (WGS) entry which is preliminary data.</text>
</comment>
<keyword evidence="3" id="KW-1133">Transmembrane helix</keyword>
<feature type="compositionally biased region" description="Low complexity" evidence="2">
    <location>
        <begin position="433"/>
        <end position="450"/>
    </location>
</feature>
<name>A0ABP6YVW3_9ACTN</name>
<feature type="domain" description="Cell envelope-related transcriptional attenuator" evidence="5">
    <location>
        <begin position="180"/>
        <end position="352"/>
    </location>
</feature>
<dbReference type="PANTHER" id="PTHR33392:SF6">
    <property type="entry name" value="POLYISOPRENYL-TEICHOIC ACID--PEPTIDOGLYCAN TEICHOIC ACID TRANSFERASE TAGU"/>
    <property type="match status" value="1"/>
</dbReference>
<keyword evidence="3" id="KW-0812">Transmembrane</keyword>
<feature type="transmembrane region" description="Helical" evidence="3">
    <location>
        <begin position="44"/>
        <end position="64"/>
    </location>
</feature>
<keyword evidence="3" id="KW-0472">Membrane</keyword>
<feature type="transmembrane region" description="Helical" evidence="3">
    <location>
        <begin position="115"/>
        <end position="134"/>
    </location>
</feature>
<evidence type="ECO:0000313" key="6">
    <source>
        <dbReference type="EMBL" id="GAA3591329.1"/>
    </source>
</evidence>
<comment type="similarity">
    <text evidence="1">Belongs to the LytR/CpsA/Psr (LCP) family.</text>
</comment>
<feature type="compositionally biased region" description="Low complexity" evidence="2">
    <location>
        <begin position="461"/>
        <end position="472"/>
    </location>
</feature>
<dbReference type="Proteomes" id="UP001501074">
    <property type="component" value="Unassembled WGS sequence"/>
</dbReference>
<dbReference type="InterPro" id="IPR050922">
    <property type="entry name" value="LytR/CpsA/Psr_CW_biosynth"/>
</dbReference>
<evidence type="ECO:0000259" key="5">
    <source>
        <dbReference type="Pfam" id="PF03816"/>
    </source>
</evidence>
<accession>A0ABP6YVW3</accession>
<evidence type="ECO:0000256" key="1">
    <source>
        <dbReference type="ARBA" id="ARBA00006068"/>
    </source>
</evidence>
<dbReference type="InterPro" id="IPR004474">
    <property type="entry name" value="LytR_CpsA_psr"/>
</dbReference>
<reference evidence="7" key="1">
    <citation type="journal article" date="2019" name="Int. J. Syst. Evol. Microbiol.">
        <title>The Global Catalogue of Microorganisms (GCM) 10K type strain sequencing project: providing services to taxonomists for standard genome sequencing and annotation.</title>
        <authorList>
            <consortium name="The Broad Institute Genomics Platform"/>
            <consortium name="The Broad Institute Genome Sequencing Center for Infectious Disease"/>
            <person name="Wu L."/>
            <person name="Ma J."/>
        </authorList>
    </citation>
    <scope>NUCLEOTIDE SEQUENCE [LARGE SCALE GENOMIC DNA]</scope>
    <source>
        <strain evidence="7">JCM 16902</strain>
    </source>
</reference>
<proteinExistence type="inferred from homology"/>
<dbReference type="PANTHER" id="PTHR33392">
    <property type="entry name" value="POLYISOPRENYL-TEICHOIC ACID--PEPTIDOGLYCAN TEICHOIC ACID TRANSFERASE TAGU"/>
    <property type="match status" value="1"/>
</dbReference>
<organism evidence="6 7">
    <name type="scientific">Kineosporia mesophila</name>
    <dbReference type="NCBI Taxonomy" id="566012"/>
    <lineage>
        <taxon>Bacteria</taxon>
        <taxon>Bacillati</taxon>
        <taxon>Actinomycetota</taxon>
        <taxon>Actinomycetes</taxon>
        <taxon>Kineosporiales</taxon>
        <taxon>Kineosporiaceae</taxon>
        <taxon>Kineosporia</taxon>
    </lineage>
</organism>
<feature type="transmembrane region" description="Helical" evidence="3">
    <location>
        <begin position="76"/>
        <end position="95"/>
    </location>
</feature>
<keyword evidence="4" id="KW-0732">Signal</keyword>
<sequence>MRRCLSFLALTLMAPGSAQLVAGSSSRHSEKLSRARLAVARASLRLWVCALLVAVGLAVVAVVDRDRVLGLFTHQWVIRPLAIALLGGAVIWPLLLLDAWRIGQAPELTRRSRRWIALLSAVLMVVTFVVPLALGQRVWAAADLLSGVFGSGKHSAAVDGRYNVLLLGGDTGPTRVGTRPDSVNLASIDENTGRTALFSMPRNLQNVPFPAGTPAAQRWPQGYDCGDDCLLNAIYKYGNDNPALFPGTQDPGAEAMMQAVQGITGLKVNYYVIIDLQGFQDLVDAVGGIDVDVVARTPIGGGTSKIHGWIAPGRQHLDGYHALWYARSRETTSDYDRMARQRCVMTAMVNQLDPATVLEHFQTIASASTQVVATDIPARRLPLFLELAQGAKGNEIESVQFVPPLIVPKHPDYSEVRRQVTSTIKALEGDPETVASTPVVTPSATATPATGKGSSEDDAAPSESSRSAAVNVRSVCAAA</sequence>
<evidence type="ECO:0000256" key="2">
    <source>
        <dbReference type="SAM" id="MobiDB-lite"/>
    </source>
</evidence>
<dbReference type="NCBIfam" id="TIGR00350">
    <property type="entry name" value="lytR_cpsA_psr"/>
    <property type="match status" value="1"/>
</dbReference>
<dbReference type="EMBL" id="BAAAZO010000001">
    <property type="protein sequence ID" value="GAA3591329.1"/>
    <property type="molecule type" value="Genomic_DNA"/>
</dbReference>
<protein>
    <recommendedName>
        <fullName evidence="5">Cell envelope-related transcriptional attenuator domain-containing protein</fullName>
    </recommendedName>
</protein>
<evidence type="ECO:0000256" key="3">
    <source>
        <dbReference type="SAM" id="Phobius"/>
    </source>
</evidence>